<dbReference type="NCBIfam" id="TIGR03936">
    <property type="entry name" value="sam_1_link_chp"/>
    <property type="match status" value="1"/>
</dbReference>
<name>A0A1I4JPU8_9FIRM</name>
<feature type="domain" description="DUF2344" evidence="1">
    <location>
        <begin position="3"/>
        <end position="164"/>
    </location>
</feature>
<dbReference type="InterPro" id="IPR018768">
    <property type="entry name" value="DUF2344"/>
</dbReference>
<dbReference type="EMBL" id="FOTS01000013">
    <property type="protein sequence ID" value="SFL68562.1"/>
    <property type="molecule type" value="Genomic_DNA"/>
</dbReference>
<evidence type="ECO:0000313" key="3">
    <source>
        <dbReference type="Proteomes" id="UP000199520"/>
    </source>
</evidence>
<protein>
    <submittedName>
        <fullName evidence="2">Radical SAM-linked protein</fullName>
    </submittedName>
</protein>
<dbReference type="STRING" id="1123291.SAMN04490355_101379"/>
<reference evidence="3" key="1">
    <citation type="submission" date="2016-10" db="EMBL/GenBank/DDBJ databases">
        <authorList>
            <person name="Varghese N."/>
            <person name="Submissions S."/>
        </authorList>
    </citation>
    <scope>NUCLEOTIDE SEQUENCE [LARGE SCALE GENOMIC DNA]</scope>
    <source>
        <strain evidence="3">DSM 13327</strain>
    </source>
</reference>
<gene>
    <name evidence="2" type="ORF">SAMN04490355_101379</name>
</gene>
<evidence type="ECO:0000313" key="2">
    <source>
        <dbReference type="EMBL" id="SFL68562.1"/>
    </source>
</evidence>
<evidence type="ECO:0000259" key="1">
    <source>
        <dbReference type="Pfam" id="PF10105"/>
    </source>
</evidence>
<dbReference type="OrthoDB" id="9780488at2"/>
<accession>A0A1I4JPU8</accession>
<sequence>MAKLRLEITKGEEIRYISHLDYASAMERAIIRAKLPVAYSEGFNPHMKLSFASALAVGVTSQAEYIDIECKEEIDINQAVERLKAVLPMGIRIKGAAYMQGNVSALMAIVNLATYEITVPLLAEDIGIIEDSIRWFNNAESVLYTRESPKGKKEMEIKQYMAKPIAITVLEKAVRLILEIRITPTGSIKPGEVLGALVAMFDLPIDIDNLLIHRTGLYISNAGRQVSPVEL</sequence>
<dbReference type="Proteomes" id="UP000199520">
    <property type="component" value="Unassembled WGS sequence"/>
</dbReference>
<dbReference type="AlphaFoldDB" id="A0A1I4JPU8"/>
<dbReference type="Pfam" id="PF10105">
    <property type="entry name" value="DUF2344"/>
    <property type="match status" value="1"/>
</dbReference>
<organism evidence="2 3">
    <name type="scientific">Pelosinus propionicus DSM 13327</name>
    <dbReference type="NCBI Taxonomy" id="1123291"/>
    <lineage>
        <taxon>Bacteria</taxon>
        <taxon>Bacillati</taxon>
        <taxon>Bacillota</taxon>
        <taxon>Negativicutes</taxon>
        <taxon>Selenomonadales</taxon>
        <taxon>Sporomusaceae</taxon>
        <taxon>Pelosinus</taxon>
    </lineage>
</organism>
<keyword evidence="3" id="KW-1185">Reference proteome</keyword>
<proteinExistence type="predicted"/>
<dbReference type="RefSeq" id="WP_090935543.1">
    <property type="nucleotide sequence ID" value="NZ_FOTS01000013.1"/>
</dbReference>